<evidence type="ECO:0000313" key="1">
    <source>
        <dbReference type="EMBL" id="MDB9535127.1"/>
    </source>
</evidence>
<sequence>MSDNTPTNNFHVFIGIFTGFSCRPWFLGLATSSSELVSGAITATVQFSFPENDEYQTAA</sequence>
<protein>
    <submittedName>
        <fullName evidence="1">Uncharacterized protein</fullName>
    </submittedName>
</protein>
<comment type="caution">
    <text evidence="1">The sequence shown here is derived from an EMBL/GenBank/DDBJ whole genome shotgun (WGS) entry which is preliminary data.</text>
</comment>
<gene>
    <name evidence="1" type="ORF">PN451_04565</name>
</gene>
<proteinExistence type="predicted"/>
<dbReference type="RefSeq" id="WP_271795124.1">
    <property type="nucleotide sequence ID" value="NZ_JAQMUC010000026.1"/>
</dbReference>
<reference evidence="1 2" key="1">
    <citation type="submission" date="2023-01" db="EMBL/GenBank/DDBJ databases">
        <title>Genomes from the Australian National Cyanobacteria Reference Collection.</title>
        <authorList>
            <person name="Willis A."/>
            <person name="Lee E.M.F."/>
        </authorList>
    </citation>
    <scope>NUCLEOTIDE SEQUENCE [LARGE SCALE GENOMIC DNA]</scope>
    <source>
        <strain evidence="1 2">CS-1226</strain>
    </source>
</reference>
<organism evidence="1 2">
    <name type="scientific">Dolichospermum planctonicum CS-1226</name>
    <dbReference type="NCBI Taxonomy" id="3021751"/>
    <lineage>
        <taxon>Bacteria</taxon>
        <taxon>Bacillati</taxon>
        <taxon>Cyanobacteriota</taxon>
        <taxon>Cyanophyceae</taxon>
        <taxon>Nostocales</taxon>
        <taxon>Aphanizomenonaceae</taxon>
        <taxon>Dolichospermum</taxon>
        <taxon>Dolichospermum planctonicum</taxon>
    </lineage>
</organism>
<dbReference type="Proteomes" id="UP001211249">
    <property type="component" value="Unassembled WGS sequence"/>
</dbReference>
<keyword evidence="2" id="KW-1185">Reference proteome</keyword>
<dbReference type="EMBL" id="JAQMUC010000026">
    <property type="protein sequence ID" value="MDB9535127.1"/>
    <property type="molecule type" value="Genomic_DNA"/>
</dbReference>
<accession>A0ABT5ADV4</accession>
<name>A0ABT5ADV4_9CYAN</name>
<evidence type="ECO:0000313" key="2">
    <source>
        <dbReference type="Proteomes" id="UP001211249"/>
    </source>
</evidence>